<dbReference type="OrthoDB" id="73680at2759"/>
<gene>
    <name evidence="2" type="ORF">Hypma_013724</name>
</gene>
<dbReference type="STRING" id="39966.A0A369JD64"/>
<evidence type="ECO:0000313" key="3">
    <source>
        <dbReference type="Proteomes" id="UP000076154"/>
    </source>
</evidence>
<feature type="compositionally biased region" description="Polar residues" evidence="1">
    <location>
        <begin position="21"/>
        <end position="36"/>
    </location>
</feature>
<feature type="compositionally biased region" description="Basic and acidic residues" evidence="1">
    <location>
        <begin position="216"/>
        <end position="232"/>
    </location>
</feature>
<comment type="caution">
    <text evidence="2">The sequence shown here is derived from an EMBL/GenBank/DDBJ whole genome shotgun (WGS) entry which is preliminary data.</text>
</comment>
<name>A0A369JD64_HYPMA</name>
<proteinExistence type="predicted"/>
<keyword evidence="3" id="KW-1185">Reference proteome</keyword>
<accession>A0A369JD64</accession>
<feature type="compositionally biased region" description="Polar residues" evidence="1">
    <location>
        <begin position="85"/>
        <end position="99"/>
    </location>
</feature>
<feature type="compositionally biased region" description="Polar residues" evidence="1">
    <location>
        <begin position="187"/>
        <end position="202"/>
    </location>
</feature>
<organism evidence="2 3">
    <name type="scientific">Hypsizygus marmoreus</name>
    <name type="common">White beech mushroom</name>
    <name type="synonym">Agaricus marmoreus</name>
    <dbReference type="NCBI Taxonomy" id="39966"/>
    <lineage>
        <taxon>Eukaryota</taxon>
        <taxon>Fungi</taxon>
        <taxon>Dikarya</taxon>
        <taxon>Basidiomycota</taxon>
        <taxon>Agaricomycotina</taxon>
        <taxon>Agaricomycetes</taxon>
        <taxon>Agaricomycetidae</taxon>
        <taxon>Agaricales</taxon>
        <taxon>Tricholomatineae</taxon>
        <taxon>Lyophyllaceae</taxon>
        <taxon>Hypsizygus</taxon>
    </lineage>
</organism>
<dbReference type="InParanoid" id="A0A369JD64"/>
<dbReference type="AlphaFoldDB" id="A0A369JD64"/>
<dbReference type="Proteomes" id="UP000076154">
    <property type="component" value="Unassembled WGS sequence"/>
</dbReference>
<feature type="compositionally biased region" description="Low complexity" evidence="1">
    <location>
        <begin position="37"/>
        <end position="57"/>
    </location>
</feature>
<feature type="region of interest" description="Disordered" evidence="1">
    <location>
        <begin position="1"/>
        <end position="60"/>
    </location>
</feature>
<reference evidence="2" key="1">
    <citation type="submission" date="2018-04" db="EMBL/GenBank/DDBJ databases">
        <title>Whole genome sequencing of Hypsizygus marmoreus.</title>
        <authorList>
            <person name="Choi I.-G."/>
            <person name="Min B."/>
            <person name="Kim J.-G."/>
            <person name="Kim S."/>
            <person name="Oh Y.-L."/>
            <person name="Kong W.-S."/>
            <person name="Park H."/>
            <person name="Jeong J."/>
            <person name="Song E.-S."/>
        </authorList>
    </citation>
    <scope>NUCLEOTIDE SEQUENCE [LARGE SCALE GENOMIC DNA]</scope>
    <source>
        <strain evidence="2">51987-8</strain>
    </source>
</reference>
<protein>
    <submittedName>
        <fullName evidence="2">Uncharacterized protein</fullName>
    </submittedName>
</protein>
<dbReference type="EMBL" id="LUEZ02000080">
    <property type="protein sequence ID" value="RDB19272.1"/>
    <property type="molecule type" value="Genomic_DNA"/>
</dbReference>
<feature type="region of interest" description="Disordered" evidence="1">
    <location>
        <begin position="85"/>
        <end position="111"/>
    </location>
</feature>
<evidence type="ECO:0000256" key="1">
    <source>
        <dbReference type="SAM" id="MobiDB-lite"/>
    </source>
</evidence>
<sequence length="241" mass="26153">MRIANAITDLRRPPSILYSDQPEQVSPSLMHTPLSTSQSQSHSQHSRHQSQSQSHHSFPGIGYAYSQTQSYIGSSAIYPNGTTYAGTSVSQSPVQEYTPSSERSTTETEHGVGLEIRLPPGAAAPAVVGELKGRPAQLMFSPSDGALKETAKTVVDVLEPGEDDRGLMSESEAVPTTSMRRRLFGHSQASPTFKIDSSANSCHSKENIHYITPSEATRDISEKDKGKDKDKKRIQALAMLV</sequence>
<feature type="region of interest" description="Disordered" evidence="1">
    <location>
        <begin position="186"/>
        <end position="232"/>
    </location>
</feature>
<evidence type="ECO:0000313" key="2">
    <source>
        <dbReference type="EMBL" id="RDB19272.1"/>
    </source>
</evidence>